<dbReference type="InterPro" id="IPR005532">
    <property type="entry name" value="SUMF_dom"/>
</dbReference>
<organism evidence="2 3">
    <name type="scientific">Polynucleobacter paneuropaeus</name>
    <dbReference type="NCBI Taxonomy" id="2527775"/>
    <lineage>
        <taxon>Bacteria</taxon>
        <taxon>Pseudomonadati</taxon>
        <taxon>Pseudomonadota</taxon>
        <taxon>Betaproteobacteria</taxon>
        <taxon>Burkholderiales</taxon>
        <taxon>Burkholderiaceae</taxon>
        <taxon>Polynucleobacter</taxon>
    </lineage>
</organism>
<gene>
    <name evidence="2" type="ORF">Pas1_09390</name>
</gene>
<dbReference type="EMBL" id="CP030085">
    <property type="protein sequence ID" value="AWW50575.1"/>
    <property type="molecule type" value="Genomic_DNA"/>
</dbReference>
<reference evidence="3" key="1">
    <citation type="submission" date="2018-06" db="EMBL/GenBank/DDBJ databases">
        <title>Description of a new Polynucleobacter species.</title>
        <authorList>
            <person name="Hahn M.W."/>
        </authorList>
    </citation>
    <scope>NUCLEOTIDE SEQUENCE [LARGE SCALE GENOMIC DNA]</scope>
    <source>
        <strain evidence="3">MG-25-Pas1-D2</strain>
    </source>
</reference>
<name>A0A2Z4JUK2_9BURK</name>
<dbReference type="InterPro" id="IPR051043">
    <property type="entry name" value="Sulfatase_Mod_Factor_Kinase"/>
</dbReference>
<dbReference type="PANTHER" id="PTHR23150">
    <property type="entry name" value="SULFATASE MODIFYING FACTOR 1, 2"/>
    <property type="match status" value="1"/>
</dbReference>
<sequence length="311" mass="36010">MNMGSVEEIKNHLGMAFACIPAGSFLMGSNETENSLRQDFPQYELTRLSEFHDESPLHKAVITRSFWMGRHPVTIKQFELFLTNSGYMPESIQDGTGGYGFNPLDTHLKTIDDEVFEGRNNRYAWDKTGFTQEEDFPVVNITWNDANAMARWLSEKEGKRYRLPTEAEWEYACRAGTDSRYFTGDNPNTLASYAKVFDLDTAKIWPQWQRYALDYQSHYEFAAPVGSFLPNPFGLYDMIGNVWEWCSDWYAENYYQYAPTIDPQGPNIGEARVRRGGSWHSWPLYCRSSFRNVNTPESRYVLAGMRLVLED</sequence>
<dbReference type="AlphaFoldDB" id="A0A2Z4JUK2"/>
<protein>
    <submittedName>
        <fullName evidence="2">Formylglycine-generating enzyme family protein</fullName>
    </submittedName>
</protein>
<feature type="domain" description="Sulfatase-modifying factor enzyme-like" evidence="1">
    <location>
        <begin position="19"/>
        <end position="308"/>
    </location>
</feature>
<dbReference type="Gene3D" id="3.90.1580.10">
    <property type="entry name" value="paralog of FGE (formylglycine-generating enzyme)"/>
    <property type="match status" value="1"/>
</dbReference>
<dbReference type="PANTHER" id="PTHR23150:SF19">
    <property type="entry name" value="FORMYLGLYCINE-GENERATING ENZYME"/>
    <property type="match status" value="1"/>
</dbReference>
<evidence type="ECO:0000313" key="2">
    <source>
        <dbReference type="EMBL" id="AWW50575.1"/>
    </source>
</evidence>
<proteinExistence type="predicted"/>
<dbReference type="InterPro" id="IPR016187">
    <property type="entry name" value="CTDL_fold"/>
</dbReference>
<dbReference type="RefSeq" id="WP_112295108.1">
    <property type="nucleotide sequence ID" value="NZ_CBCSBS010000002.1"/>
</dbReference>
<accession>A0A2Z4JUK2</accession>
<dbReference type="InterPro" id="IPR042095">
    <property type="entry name" value="SUMF_sf"/>
</dbReference>
<dbReference type="Pfam" id="PF03781">
    <property type="entry name" value="FGE-sulfatase"/>
    <property type="match status" value="1"/>
</dbReference>
<dbReference type="Proteomes" id="UP000248592">
    <property type="component" value="Chromosome"/>
</dbReference>
<evidence type="ECO:0000259" key="1">
    <source>
        <dbReference type="Pfam" id="PF03781"/>
    </source>
</evidence>
<evidence type="ECO:0000313" key="3">
    <source>
        <dbReference type="Proteomes" id="UP000248592"/>
    </source>
</evidence>
<dbReference type="SUPFAM" id="SSF56436">
    <property type="entry name" value="C-type lectin-like"/>
    <property type="match status" value="1"/>
</dbReference>
<dbReference type="GO" id="GO:0120147">
    <property type="term" value="F:formylglycine-generating oxidase activity"/>
    <property type="evidence" value="ECO:0007669"/>
    <property type="project" value="TreeGrafter"/>
</dbReference>